<keyword evidence="2" id="KW-1133">Transmembrane helix</keyword>
<dbReference type="OrthoDB" id="1367676at2"/>
<comment type="caution">
    <text evidence="3">The sequence shown here is derived from an EMBL/GenBank/DDBJ whole genome shotgun (WGS) entry which is preliminary data.</text>
</comment>
<organism evidence="3 4">
    <name type="scientific">Flavobacterium suncheonense GH29-5 = DSM 17707</name>
    <dbReference type="NCBI Taxonomy" id="1121899"/>
    <lineage>
        <taxon>Bacteria</taxon>
        <taxon>Pseudomonadati</taxon>
        <taxon>Bacteroidota</taxon>
        <taxon>Flavobacteriia</taxon>
        <taxon>Flavobacteriales</taxon>
        <taxon>Flavobacteriaceae</taxon>
        <taxon>Flavobacterium</taxon>
    </lineage>
</organism>
<feature type="coiled-coil region" evidence="1">
    <location>
        <begin position="81"/>
        <end position="108"/>
    </location>
</feature>
<sequence length="113" mass="12941">MQEFLSVVLYPSLFAFLGIAGTKFWDYVKTKTQNKIDNASAKSAEIDAEIKASEFYKGLLDDLGGRLEVAIKAIEERDNKIKERDKKIDMLLVEIEQLTDELRKFKQLNGKQP</sequence>
<evidence type="ECO:0000256" key="2">
    <source>
        <dbReference type="SAM" id="Phobius"/>
    </source>
</evidence>
<keyword evidence="1" id="KW-0175">Coiled coil</keyword>
<name>A0A0A2MAR3_9FLAO</name>
<keyword evidence="4" id="KW-1185">Reference proteome</keyword>
<evidence type="ECO:0000313" key="4">
    <source>
        <dbReference type="Proteomes" id="UP000030121"/>
    </source>
</evidence>
<protein>
    <submittedName>
        <fullName evidence="3">Uncharacterized protein</fullName>
    </submittedName>
</protein>
<evidence type="ECO:0000313" key="3">
    <source>
        <dbReference type="EMBL" id="KGO89742.1"/>
    </source>
</evidence>
<keyword evidence="2" id="KW-0472">Membrane</keyword>
<accession>A0A0A2MAR3</accession>
<dbReference type="AlphaFoldDB" id="A0A0A2MAR3"/>
<dbReference type="STRING" id="1121899.GCA_000430025_01879"/>
<dbReference type="RefSeq" id="WP_026980316.1">
    <property type="nucleotide sequence ID" value="NZ_AUCZ01000008.1"/>
</dbReference>
<dbReference type="eggNOG" id="ENOG502ZYB6">
    <property type="taxonomic scope" value="Bacteria"/>
</dbReference>
<dbReference type="Proteomes" id="UP000030121">
    <property type="component" value="Unassembled WGS sequence"/>
</dbReference>
<gene>
    <name evidence="3" type="ORF">Q764_05995</name>
</gene>
<feature type="transmembrane region" description="Helical" evidence="2">
    <location>
        <begin position="6"/>
        <end position="25"/>
    </location>
</feature>
<keyword evidence="2" id="KW-0812">Transmembrane</keyword>
<evidence type="ECO:0000256" key="1">
    <source>
        <dbReference type="SAM" id="Coils"/>
    </source>
</evidence>
<reference evidence="3 4" key="1">
    <citation type="submission" date="2013-09" db="EMBL/GenBank/DDBJ databases">
        <authorList>
            <person name="Zeng Z."/>
            <person name="Chen C."/>
        </authorList>
    </citation>
    <scope>NUCLEOTIDE SEQUENCE [LARGE SCALE GENOMIC DNA]</scope>
    <source>
        <strain evidence="3 4">GH29-5</strain>
    </source>
</reference>
<proteinExistence type="predicted"/>
<dbReference type="EMBL" id="JRLW01000005">
    <property type="protein sequence ID" value="KGO89742.1"/>
    <property type="molecule type" value="Genomic_DNA"/>
</dbReference>